<evidence type="ECO:0000313" key="2">
    <source>
        <dbReference type="EMBL" id="KAH8990980.1"/>
    </source>
</evidence>
<dbReference type="EMBL" id="JAKELL010000028">
    <property type="protein sequence ID" value="KAH8990980.1"/>
    <property type="molecule type" value="Genomic_DNA"/>
</dbReference>
<gene>
    <name evidence="2" type="ORF">EDB92DRAFT_703543</name>
</gene>
<comment type="caution">
    <text evidence="2">The sequence shown here is derived from an EMBL/GenBank/DDBJ whole genome shotgun (WGS) entry which is preliminary data.</text>
</comment>
<dbReference type="AlphaFoldDB" id="A0AAD4QDJ0"/>
<feature type="compositionally biased region" description="Pro residues" evidence="1">
    <location>
        <begin position="329"/>
        <end position="348"/>
    </location>
</feature>
<proteinExistence type="predicted"/>
<reference evidence="2" key="1">
    <citation type="submission" date="2022-01" db="EMBL/GenBank/DDBJ databases">
        <title>Comparative genomics reveals a dynamic genome evolution in the ectomycorrhizal milk-cap (Lactarius) mushrooms.</title>
        <authorList>
            <consortium name="DOE Joint Genome Institute"/>
            <person name="Lebreton A."/>
            <person name="Tang N."/>
            <person name="Kuo A."/>
            <person name="LaButti K."/>
            <person name="Drula E."/>
            <person name="Barry K."/>
            <person name="Clum A."/>
            <person name="Lipzen A."/>
            <person name="Mousain D."/>
            <person name="Ng V."/>
            <person name="Wang R."/>
            <person name="Wang X."/>
            <person name="Dai Y."/>
            <person name="Henrissat B."/>
            <person name="Grigoriev I.V."/>
            <person name="Guerin-Laguette A."/>
            <person name="Yu F."/>
            <person name="Martin F.M."/>
        </authorList>
    </citation>
    <scope>NUCLEOTIDE SEQUENCE</scope>
    <source>
        <strain evidence="2">QP</strain>
    </source>
</reference>
<keyword evidence="3" id="KW-1185">Reference proteome</keyword>
<feature type="compositionally biased region" description="Basic and acidic residues" evidence="1">
    <location>
        <begin position="47"/>
        <end position="65"/>
    </location>
</feature>
<feature type="compositionally biased region" description="Low complexity" evidence="1">
    <location>
        <begin position="25"/>
        <end position="37"/>
    </location>
</feature>
<name>A0AAD4QDJ0_9AGAM</name>
<feature type="region of interest" description="Disordered" evidence="1">
    <location>
        <begin position="1"/>
        <end position="41"/>
    </location>
</feature>
<sequence>MVRVTRNSKTSARLASCALSHHTTRQSSSSTMSRATRGPIARSAIERDKARVDARQSKKGAEMKGRLRSCTSKYGTMFIPATELLNELPVRVREEVEAIRDCCLAFFPASPRSSDATPRVSACNLHKHQLFSNEHADNLDPEIRQWLPRLVCPAFPLSPKCYGQGQRSDSMLRHLEVCKSFQALFPHEYRRLFPRLHDPRPPADDEYKILKMTLGQLEFLSVKLGKECRGKRHTFVNMSANKVRMVLQSWHPLSKPGDKVISPCEFPPVRIPQYFYAAGVDRATTEDEHGGSSGYDADFDTGSSSSSNAPSPIRAPLAIPDEETRQDAPTPPTSSLPTPTPTPTPEPLYPELYLPPHLLPSTCDASYLAAAIAAHAPEIDLFSPLLNVPITSLSAEIPRDCSVAAVSKYDLAFFSHEGGASDHAREFHHIFHSYNRVSPASDVLTACYQ</sequence>
<evidence type="ECO:0000256" key="1">
    <source>
        <dbReference type="SAM" id="MobiDB-lite"/>
    </source>
</evidence>
<feature type="region of interest" description="Disordered" evidence="1">
    <location>
        <begin position="285"/>
        <end position="351"/>
    </location>
</feature>
<accession>A0AAD4QDJ0</accession>
<dbReference type="Proteomes" id="UP001201163">
    <property type="component" value="Unassembled WGS sequence"/>
</dbReference>
<feature type="compositionally biased region" description="Polar residues" evidence="1">
    <location>
        <begin position="1"/>
        <end position="13"/>
    </location>
</feature>
<protein>
    <submittedName>
        <fullName evidence="2">Uncharacterized protein</fullName>
    </submittedName>
</protein>
<feature type="region of interest" description="Disordered" evidence="1">
    <location>
        <begin position="47"/>
        <end position="66"/>
    </location>
</feature>
<evidence type="ECO:0000313" key="3">
    <source>
        <dbReference type="Proteomes" id="UP001201163"/>
    </source>
</evidence>
<organism evidence="2 3">
    <name type="scientific">Lactarius akahatsu</name>
    <dbReference type="NCBI Taxonomy" id="416441"/>
    <lineage>
        <taxon>Eukaryota</taxon>
        <taxon>Fungi</taxon>
        <taxon>Dikarya</taxon>
        <taxon>Basidiomycota</taxon>
        <taxon>Agaricomycotina</taxon>
        <taxon>Agaricomycetes</taxon>
        <taxon>Russulales</taxon>
        <taxon>Russulaceae</taxon>
        <taxon>Lactarius</taxon>
    </lineage>
</organism>